<reference evidence="1 2" key="1">
    <citation type="submission" date="2024-05" db="EMBL/GenBank/DDBJ databases">
        <title>Genome Sequence and Characterization of the New Strain Purple Sulfur Bacterium of Genus Thioalkalicoccus.</title>
        <authorList>
            <person name="Bryantseva I.A."/>
            <person name="Kyndt J.A."/>
            <person name="Imhoff J.F."/>
        </authorList>
    </citation>
    <scope>NUCLEOTIDE SEQUENCE [LARGE SCALE GENOMIC DNA]</scope>
    <source>
        <strain evidence="1 2">Um2</strain>
    </source>
</reference>
<keyword evidence="1" id="KW-0449">Lipoprotein</keyword>
<evidence type="ECO:0000313" key="2">
    <source>
        <dbReference type="Proteomes" id="UP001564408"/>
    </source>
</evidence>
<gene>
    <name evidence="1" type="ORF">ABC977_10145</name>
</gene>
<dbReference type="EMBL" id="JBDKXB010000011">
    <property type="protein sequence ID" value="MEY6432766.1"/>
    <property type="molecule type" value="Genomic_DNA"/>
</dbReference>
<proteinExistence type="predicted"/>
<organism evidence="1 2">
    <name type="scientific">Thioalkalicoccus limnaeus</name>
    <dbReference type="NCBI Taxonomy" id="120681"/>
    <lineage>
        <taxon>Bacteria</taxon>
        <taxon>Pseudomonadati</taxon>
        <taxon>Pseudomonadota</taxon>
        <taxon>Gammaproteobacteria</taxon>
        <taxon>Chromatiales</taxon>
        <taxon>Chromatiaceae</taxon>
        <taxon>Thioalkalicoccus</taxon>
    </lineage>
</organism>
<keyword evidence="2" id="KW-1185">Reference proteome</keyword>
<dbReference type="Pfam" id="PF03843">
    <property type="entry name" value="Slp"/>
    <property type="match status" value="1"/>
</dbReference>
<sequence>MVIGTRCTGGGTDLVGTRRARGFVSWRWLGVALLAAALLSSLGCATTQCAPTVGARDPTPAQAAAIDHPMHADSLVQWGGILVDVRHRSDHTELEVLAYPLDPCGRPRVSEAPVGRFLIVRPGYLETADLAPGRRVTVSGPLLGSRDGQIGDAPYRFPLVESHQPHFWPEDRRRQSSVRPWVSIGIGSGGRGVGGGVGISL</sequence>
<dbReference type="RefSeq" id="WP_369667150.1">
    <property type="nucleotide sequence ID" value="NZ_JBDKXB010000011.1"/>
</dbReference>
<accession>A0ABV4BE75</accession>
<name>A0ABV4BE75_9GAMM</name>
<dbReference type="InterPro" id="IPR004658">
    <property type="entry name" value="OMP_Slp"/>
</dbReference>
<evidence type="ECO:0000313" key="1">
    <source>
        <dbReference type="EMBL" id="MEY6432766.1"/>
    </source>
</evidence>
<dbReference type="PANTHER" id="PTHR37530:SF1">
    <property type="entry name" value="OUTER MEMBRANE PROTEIN SLP"/>
    <property type="match status" value="1"/>
</dbReference>
<protein>
    <submittedName>
        <fullName evidence="1">Slp family lipoprotein</fullName>
    </submittedName>
</protein>
<dbReference type="PANTHER" id="PTHR37530">
    <property type="entry name" value="OUTER MEMBRANE PROTEIN SLP"/>
    <property type="match status" value="1"/>
</dbReference>
<comment type="caution">
    <text evidence="1">The sequence shown here is derived from an EMBL/GenBank/DDBJ whole genome shotgun (WGS) entry which is preliminary data.</text>
</comment>
<dbReference type="Proteomes" id="UP001564408">
    <property type="component" value="Unassembled WGS sequence"/>
</dbReference>